<name>A0A0M2UYS5_9BACT</name>
<dbReference type="SUPFAM" id="SSF143100">
    <property type="entry name" value="TTHA1013/TTHA0281-like"/>
    <property type="match status" value="1"/>
</dbReference>
<protein>
    <recommendedName>
        <fullName evidence="3">HicB-like antitoxin of toxin-antitoxin system domain-containing protein</fullName>
    </recommendedName>
</protein>
<sequence>MVPINYDIIIFKEDETYLAYCPELDISSCGKTTEHAKDMLKTAVKLFLEEAEKMGTLGDILEESRYKKDASGRWIPPKLVATESISVS</sequence>
<evidence type="ECO:0008006" key="3">
    <source>
        <dbReference type="Google" id="ProtNLM"/>
    </source>
</evidence>
<organism evidence="1 2">
    <name type="scientific">Candidatus Brocadia fulgida</name>
    <dbReference type="NCBI Taxonomy" id="380242"/>
    <lineage>
        <taxon>Bacteria</taxon>
        <taxon>Pseudomonadati</taxon>
        <taxon>Planctomycetota</taxon>
        <taxon>Candidatus Brocadiia</taxon>
        <taxon>Candidatus Brocadiales</taxon>
        <taxon>Candidatus Brocadiaceae</taxon>
        <taxon>Candidatus Brocadia</taxon>
    </lineage>
</organism>
<dbReference type="Gene3D" id="3.30.160.250">
    <property type="match status" value="1"/>
</dbReference>
<reference evidence="1 2" key="1">
    <citation type="journal article" date="2013" name="BMC Microbiol.">
        <title>Identification of the type II cytochrome c maturation pathway in anammox bacteria by comparative genomics.</title>
        <authorList>
            <person name="Ferousi C."/>
            <person name="Speth D.R."/>
            <person name="Reimann J."/>
            <person name="Op den Camp H.J."/>
            <person name="Allen J.W."/>
            <person name="Keltjens J.T."/>
            <person name="Jetten M.S."/>
        </authorList>
    </citation>
    <scope>NUCLEOTIDE SEQUENCE [LARGE SCALE GENOMIC DNA]</scope>
    <source>
        <strain evidence="1">RU1</strain>
    </source>
</reference>
<dbReference type="Proteomes" id="UP000034954">
    <property type="component" value="Unassembled WGS sequence"/>
</dbReference>
<accession>A0A0M2UYS5</accession>
<proteinExistence type="predicted"/>
<keyword evidence="2" id="KW-1185">Reference proteome</keyword>
<dbReference type="InterPro" id="IPR035069">
    <property type="entry name" value="TTHA1013/TTHA0281-like"/>
</dbReference>
<comment type="caution">
    <text evidence="1">The sequence shown here is derived from an EMBL/GenBank/DDBJ whole genome shotgun (WGS) entry which is preliminary data.</text>
</comment>
<evidence type="ECO:0000313" key="1">
    <source>
        <dbReference type="EMBL" id="KKO20765.1"/>
    </source>
</evidence>
<dbReference type="AlphaFoldDB" id="A0A0M2UYS5"/>
<evidence type="ECO:0000313" key="2">
    <source>
        <dbReference type="Proteomes" id="UP000034954"/>
    </source>
</evidence>
<dbReference type="EMBL" id="LAQJ01000070">
    <property type="protein sequence ID" value="KKO20765.1"/>
    <property type="molecule type" value="Genomic_DNA"/>
</dbReference>
<gene>
    <name evidence="1" type="ORF">BROFUL_00508</name>
</gene>